<evidence type="ECO:0000256" key="10">
    <source>
        <dbReference type="ARBA" id="ARBA00023157"/>
    </source>
</evidence>
<comment type="caution">
    <text evidence="14">The sequence shown here is derived from an EMBL/GenBank/DDBJ whole genome shotgun (WGS) entry which is preliminary data.</text>
</comment>
<dbReference type="InterPro" id="IPR038354">
    <property type="entry name" value="VKOR_sf"/>
</dbReference>
<keyword evidence="15" id="KW-1185">Reference proteome</keyword>
<evidence type="ECO:0000256" key="11">
    <source>
        <dbReference type="ARBA" id="ARBA00023284"/>
    </source>
</evidence>
<protein>
    <recommendedName>
        <fullName evidence="3">vitamin-K-epoxide reductase (warfarin-sensitive)</fullName>
        <ecNumber evidence="3">1.17.4.4</ecNumber>
    </recommendedName>
</protein>
<keyword evidence="11" id="KW-0676">Redox-active center</keyword>
<dbReference type="EMBL" id="JBDJPC010000006">
    <property type="protein sequence ID" value="KAL1498212.1"/>
    <property type="molecule type" value="Genomic_DNA"/>
</dbReference>
<keyword evidence="8" id="KW-0560">Oxidoreductase</keyword>
<keyword evidence="7 12" id="KW-1133">Transmembrane helix</keyword>
<feature type="transmembrane region" description="Helical" evidence="12">
    <location>
        <begin position="97"/>
        <end position="118"/>
    </location>
</feature>
<dbReference type="EC" id="1.17.4.4" evidence="3"/>
<feature type="transmembrane region" description="Helical" evidence="12">
    <location>
        <begin position="72"/>
        <end position="91"/>
    </location>
</feature>
<evidence type="ECO:0000256" key="5">
    <source>
        <dbReference type="ARBA" id="ARBA00022719"/>
    </source>
</evidence>
<dbReference type="SMART" id="SM00756">
    <property type="entry name" value="VKc"/>
    <property type="match status" value="1"/>
</dbReference>
<keyword evidence="10" id="KW-1015">Disulfide bond</keyword>
<evidence type="ECO:0000256" key="8">
    <source>
        <dbReference type="ARBA" id="ARBA00023002"/>
    </source>
</evidence>
<evidence type="ECO:0000256" key="1">
    <source>
        <dbReference type="ARBA" id="ARBA00004477"/>
    </source>
</evidence>
<evidence type="ECO:0000256" key="12">
    <source>
        <dbReference type="SAM" id="Phobius"/>
    </source>
</evidence>
<sequence length="166" mass="19206">MIPKKPHKDEDLSLLLSLYAYAEEIEFNHNKNYKSFCDISENMSCTKVFNSRYGKGFGIFNEKSIFAQPNSFFGIVFYSLVATLSFFQSPLAVNGSLILIITSNFTCLYFAYILFFILQDLCIICISNYIVNVLNLVFIVKKYKAVELYKKEFGCITMYREKSNID</sequence>
<keyword evidence="5" id="KW-0874">Quinone</keyword>
<evidence type="ECO:0000256" key="4">
    <source>
        <dbReference type="ARBA" id="ARBA00022692"/>
    </source>
</evidence>
<gene>
    <name evidence="14" type="ORF">ABEB36_009047</name>
</gene>
<keyword evidence="6" id="KW-0256">Endoplasmic reticulum</keyword>
<dbReference type="PANTHER" id="PTHR14519">
    <property type="entry name" value="VITAMIN K EPOXIDE REDUCTASE COMPLEX, SUBUNIT 1"/>
    <property type="match status" value="1"/>
</dbReference>
<feature type="domain" description="Vitamin K epoxide reductase" evidence="13">
    <location>
        <begin position="7"/>
        <end position="143"/>
    </location>
</feature>
<evidence type="ECO:0000256" key="9">
    <source>
        <dbReference type="ARBA" id="ARBA00023136"/>
    </source>
</evidence>
<evidence type="ECO:0000313" key="14">
    <source>
        <dbReference type="EMBL" id="KAL1498212.1"/>
    </source>
</evidence>
<evidence type="ECO:0000313" key="15">
    <source>
        <dbReference type="Proteomes" id="UP001566132"/>
    </source>
</evidence>
<evidence type="ECO:0000256" key="2">
    <source>
        <dbReference type="ARBA" id="ARBA00006214"/>
    </source>
</evidence>
<dbReference type="InterPro" id="IPR042406">
    <property type="entry name" value="VKORC1/VKORC1L1"/>
</dbReference>
<organism evidence="14 15">
    <name type="scientific">Hypothenemus hampei</name>
    <name type="common">Coffee berry borer</name>
    <dbReference type="NCBI Taxonomy" id="57062"/>
    <lineage>
        <taxon>Eukaryota</taxon>
        <taxon>Metazoa</taxon>
        <taxon>Ecdysozoa</taxon>
        <taxon>Arthropoda</taxon>
        <taxon>Hexapoda</taxon>
        <taxon>Insecta</taxon>
        <taxon>Pterygota</taxon>
        <taxon>Neoptera</taxon>
        <taxon>Endopterygota</taxon>
        <taxon>Coleoptera</taxon>
        <taxon>Polyphaga</taxon>
        <taxon>Cucujiformia</taxon>
        <taxon>Curculionidae</taxon>
        <taxon>Scolytinae</taxon>
        <taxon>Hypothenemus</taxon>
    </lineage>
</organism>
<dbReference type="GO" id="GO:0047057">
    <property type="term" value="F:vitamin-K-epoxide reductase (warfarin-sensitive) activity"/>
    <property type="evidence" value="ECO:0007669"/>
    <property type="project" value="UniProtKB-EC"/>
</dbReference>
<dbReference type="GO" id="GO:0005789">
    <property type="term" value="C:endoplasmic reticulum membrane"/>
    <property type="evidence" value="ECO:0007669"/>
    <property type="project" value="UniProtKB-SubCell"/>
</dbReference>
<comment type="similarity">
    <text evidence="2">Belongs to the VKOR family.</text>
</comment>
<dbReference type="CDD" id="cd12917">
    <property type="entry name" value="VKOR_euk"/>
    <property type="match status" value="1"/>
</dbReference>
<dbReference type="GO" id="GO:0048038">
    <property type="term" value="F:quinone binding"/>
    <property type="evidence" value="ECO:0007669"/>
    <property type="project" value="UniProtKB-KW"/>
</dbReference>
<evidence type="ECO:0000256" key="6">
    <source>
        <dbReference type="ARBA" id="ARBA00022824"/>
    </source>
</evidence>
<accession>A0ABD1ENX5</accession>
<dbReference type="InterPro" id="IPR012932">
    <property type="entry name" value="VKOR"/>
</dbReference>
<name>A0ABD1ENX5_HYPHA</name>
<reference evidence="14 15" key="1">
    <citation type="submission" date="2024-05" db="EMBL/GenBank/DDBJ databases">
        <title>Genetic variation in Jamaican populations of the coffee berry borer (Hypothenemus hampei).</title>
        <authorList>
            <person name="Errbii M."/>
            <person name="Myrie A."/>
        </authorList>
    </citation>
    <scope>NUCLEOTIDE SEQUENCE [LARGE SCALE GENOMIC DNA]</scope>
    <source>
        <strain evidence="14">JA-Hopewell-2020-01-JO</strain>
        <tissue evidence="14">Whole body</tissue>
    </source>
</reference>
<keyword evidence="4 12" id="KW-0812">Transmembrane</keyword>
<proteinExistence type="inferred from homology"/>
<evidence type="ECO:0000256" key="3">
    <source>
        <dbReference type="ARBA" id="ARBA00012278"/>
    </source>
</evidence>
<dbReference type="Pfam" id="PF07884">
    <property type="entry name" value="VKOR"/>
    <property type="match status" value="1"/>
</dbReference>
<keyword evidence="9 12" id="KW-0472">Membrane</keyword>
<dbReference type="Proteomes" id="UP001566132">
    <property type="component" value="Unassembled WGS sequence"/>
</dbReference>
<evidence type="ECO:0000259" key="13">
    <source>
        <dbReference type="SMART" id="SM00756"/>
    </source>
</evidence>
<dbReference type="PANTHER" id="PTHR14519:SF8">
    <property type="entry name" value="VITAMIN K EPOXIDE REDUCTASE COMPLEX SUBUNIT 1"/>
    <property type="match status" value="1"/>
</dbReference>
<dbReference type="AlphaFoldDB" id="A0ABD1ENX5"/>
<dbReference type="Gene3D" id="1.20.1440.130">
    <property type="entry name" value="VKOR domain"/>
    <property type="match status" value="1"/>
</dbReference>
<comment type="subcellular location">
    <subcellularLocation>
        <location evidence="1">Endoplasmic reticulum membrane</location>
        <topology evidence="1">Multi-pass membrane protein</topology>
    </subcellularLocation>
</comment>
<evidence type="ECO:0000256" key="7">
    <source>
        <dbReference type="ARBA" id="ARBA00022989"/>
    </source>
</evidence>